<accession>A0A133QM81</accession>
<comment type="caution">
    <text evidence="1">The sequence shown here is derived from an EMBL/GenBank/DDBJ whole genome shotgun (WGS) entry which is preliminary data.</text>
</comment>
<protein>
    <submittedName>
        <fullName evidence="1">Uncharacterized protein</fullName>
    </submittedName>
</protein>
<organism evidence="1 2">
    <name type="scientific">Prevotella corporis</name>
    <dbReference type="NCBI Taxonomy" id="28128"/>
    <lineage>
        <taxon>Bacteria</taxon>
        <taxon>Pseudomonadati</taxon>
        <taxon>Bacteroidota</taxon>
        <taxon>Bacteroidia</taxon>
        <taxon>Bacteroidales</taxon>
        <taxon>Prevotellaceae</taxon>
        <taxon>Prevotella</taxon>
    </lineage>
</organism>
<dbReference type="AlphaFoldDB" id="A0A133QM81"/>
<dbReference type="EMBL" id="LRQG01000013">
    <property type="protein sequence ID" value="KXA43873.1"/>
    <property type="molecule type" value="Genomic_DNA"/>
</dbReference>
<evidence type="ECO:0000313" key="2">
    <source>
        <dbReference type="Proteomes" id="UP000070533"/>
    </source>
</evidence>
<sequence length="55" mass="6463">MARIGRTRLKKEQERFAETKKTVTFAQDLKTRKVSVLETLSLTIKNFAYILVYVK</sequence>
<proteinExistence type="predicted"/>
<evidence type="ECO:0000313" key="1">
    <source>
        <dbReference type="EMBL" id="KXA43873.1"/>
    </source>
</evidence>
<name>A0A133QM81_9BACT</name>
<dbReference type="Proteomes" id="UP000070533">
    <property type="component" value="Unassembled WGS sequence"/>
</dbReference>
<keyword evidence="2" id="KW-1185">Reference proteome</keyword>
<reference evidence="2" key="1">
    <citation type="submission" date="2016-01" db="EMBL/GenBank/DDBJ databases">
        <authorList>
            <person name="Mitreva M."/>
            <person name="Pepin K.H."/>
            <person name="Mihindukulasuriya K.A."/>
            <person name="Fulton R."/>
            <person name="Fronick C."/>
            <person name="O'Laughlin M."/>
            <person name="Miner T."/>
            <person name="Herter B."/>
            <person name="Rosa B.A."/>
            <person name="Cordes M."/>
            <person name="Tomlinson C."/>
            <person name="Wollam A."/>
            <person name="Palsikar V.B."/>
            <person name="Mardis E.R."/>
            <person name="Wilson R.K."/>
        </authorList>
    </citation>
    <scope>NUCLEOTIDE SEQUENCE [LARGE SCALE GENOMIC DNA]</scope>
    <source>
        <strain evidence="2">MJR7716</strain>
    </source>
</reference>
<gene>
    <name evidence="1" type="ORF">HMPREF3226_00319</name>
</gene>